<dbReference type="EMBL" id="MHCN01000011">
    <property type="protein sequence ID" value="OGY21641.1"/>
    <property type="molecule type" value="Genomic_DNA"/>
</dbReference>
<sequence length="213" mass="24044">MPELKSSKDVSWPKVILTVVIIAIAVGLIGGGLVWYFYVREPVAPTTSTKRATPSAKKATPSAQKDETAGWQEYTGKYIKITFKYPPRWTVEEEDGMIHEGEKINTEISIKDPSLGTDITFIENFFGGFGCMRPYKVMSSKVIRTDREIINLAYWDNSTGEDCDVPSDKVTFIWGGFKNRPDLMILISGFDQKNFEEVDNNIDSILRTIEILD</sequence>
<organism evidence="3 4">
    <name type="scientific">Candidatus Woykebacteria bacterium GWA1_44_8</name>
    <dbReference type="NCBI Taxonomy" id="1802591"/>
    <lineage>
        <taxon>Bacteria</taxon>
        <taxon>Candidatus Woykeibacteriota</taxon>
    </lineage>
</organism>
<evidence type="ECO:0000256" key="1">
    <source>
        <dbReference type="SAM" id="MobiDB-lite"/>
    </source>
</evidence>
<proteinExistence type="predicted"/>
<name>A0A1G1W1X3_9BACT</name>
<comment type="caution">
    <text evidence="3">The sequence shown here is derived from an EMBL/GenBank/DDBJ whole genome shotgun (WGS) entry which is preliminary data.</text>
</comment>
<evidence type="ECO:0000313" key="4">
    <source>
        <dbReference type="Proteomes" id="UP000176299"/>
    </source>
</evidence>
<feature type="transmembrane region" description="Helical" evidence="2">
    <location>
        <begin position="15"/>
        <end position="38"/>
    </location>
</feature>
<reference evidence="3 4" key="1">
    <citation type="journal article" date="2016" name="Nat. Commun.">
        <title>Thousands of microbial genomes shed light on interconnected biogeochemical processes in an aquifer system.</title>
        <authorList>
            <person name="Anantharaman K."/>
            <person name="Brown C.T."/>
            <person name="Hug L.A."/>
            <person name="Sharon I."/>
            <person name="Castelle C.J."/>
            <person name="Probst A.J."/>
            <person name="Thomas B.C."/>
            <person name="Singh A."/>
            <person name="Wilkins M.J."/>
            <person name="Karaoz U."/>
            <person name="Brodie E.L."/>
            <person name="Williams K.H."/>
            <person name="Hubbard S.S."/>
            <person name="Banfield J.F."/>
        </authorList>
    </citation>
    <scope>NUCLEOTIDE SEQUENCE [LARGE SCALE GENOMIC DNA]</scope>
</reference>
<dbReference type="Proteomes" id="UP000176299">
    <property type="component" value="Unassembled WGS sequence"/>
</dbReference>
<gene>
    <name evidence="3" type="ORF">A2113_03715</name>
</gene>
<evidence type="ECO:0000256" key="2">
    <source>
        <dbReference type="SAM" id="Phobius"/>
    </source>
</evidence>
<keyword evidence="2" id="KW-1133">Transmembrane helix</keyword>
<dbReference type="STRING" id="1802591.A2113_03715"/>
<protein>
    <submittedName>
        <fullName evidence="3">Uncharacterized protein</fullName>
    </submittedName>
</protein>
<dbReference type="AlphaFoldDB" id="A0A1G1W1X3"/>
<accession>A0A1G1W1X3</accession>
<keyword evidence="2" id="KW-0472">Membrane</keyword>
<evidence type="ECO:0000313" key="3">
    <source>
        <dbReference type="EMBL" id="OGY21641.1"/>
    </source>
</evidence>
<keyword evidence="2" id="KW-0812">Transmembrane</keyword>
<feature type="region of interest" description="Disordered" evidence="1">
    <location>
        <begin position="47"/>
        <end position="66"/>
    </location>
</feature>